<dbReference type="AlphaFoldDB" id="A0A3Q3VZJ4"/>
<name>A0A3Q3VZJ4_MOLML</name>
<comment type="subcellular location">
    <subcellularLocation>
        <location evidence="1">Cytoplasm</location>
        <location evidence="1">Myofibril</location>
        <location evidence="1">Sarcomere</location>
        <location evidence="1">Z line</location>
    </subcellularLocation>
    <subcellularLocation>
        <location evidence="3">Cytoplasmic granule</location>
    </subcellularLocation>
    <subcellularLocation>
        <location evidence="2">Nucleus</location>
        <location evidence="2">Cajal body</location>
    </subcellularLocation>
    <subcellularLocation>
        <location evidence="10">Nucleus</location>
        <location evidence="10">Gem</location>
    </subcellularLocation>
    <subcellularLocation>
        <location evidence="4">Perikaryon</location>
    </subcellularLocation>
</comment>
<dbReference type="Gene3D" id="3.40.190.10">
    <property type="entry name" value="Periplasmic binding protein-like II"/>
    <property type="match status" value="1"/>
</dbReference>
<dbReference type="CDD" id="cd20398">
    <property type="entry name" value="Tudor_SMN"/>
    <property type="match status" value="1"/>
</dbReference>
<dbReference type="CDD" id="cd22851">
    <property type="entry name" value="SMN_N"/>
    <property type="match status" value="1"/>
</dbReference>
<dbReference type="Ensembl" id="ENSMMOT00000007212.1">
    <property type="protein sequence ID" value="ENSMMOP00000007078.1"/>
    <property type="gene ID" value="ENSMMOG00000005504.1"/>
</dbReference>
<feature type="compositionally biased region" description="Basic residues" evidence="11">
    <location>
        <begin position="166"/>
        <end position="177"/>
    </location>
</feature>
<evidence type="ECO:0000256" key="9">
    <source>
        <dbReference type="ARBA" id="ARBA00023242"/>
    </source>
</evidence>
<accession>A0A3Q3VZJ4</accession>
<dbReference type="PANTHER" id="PTHR39267">
    <property type="entry name" value="SURVIVAL MOTOR NEURON-LIKE PROTEIN 1"/>
    <property type="match status" value="1"/>
</dbReference>
<dbReference type="SMART" id="SM00333">
    <property type="entry name" value="TUDOR"/>
    <property type="match status" value="1"/>
</dbReference>
<evidence type="ECO:0000256" key="3">
    <source>
        <dbReference type="ARBA" id="ARBA00004463"/>
    </source>
</evidence>
<dbReference type="InterPro" id="IPR047313">
    <property type="entry name" value="SMN_C"/>
</dbReference>
<dbReference type="PANTHER" id="PTHR39267:SF1">
    <property type="entry name" value="SURVIVAL MOTOR NEURON PROTEIN"/>
    <property type="match status" value="1"/>
</dbReference>
<evidence type="ECO:0000256" key="1">
    <source>
        <dbReference type="ARBA" id="ARBA00004216"/>
    </source>
</evidence>
<evidence type="ECO:0000256" key="7">
    <source>
        <dbReference type="ARBA" id="ARBA00022664"/>
    </source>
</evidence>
<dbReference type="SUPFAM" id="SSF63748">
    <property type="entry name" value="Tudor/PWWP/MBT"/>
    <property type="match status" value="1"/>
</dbReference>
<evidence type="ECO:0000313" key="13">
    <source>
        <dbReference type="Ensembl" id="ENSMMOP00000007078.1"/>
    </source>
</evidence>
<feature type="compositionally biased region" description="Basic and acidic residues" evidence="11">
    <location>
        <begin position="65"/>
        <end position="80"/>
    </location>
</feature>
<dbReference type="GO" id="GO:0006397">
    <property type="term" value="P:mRNA processing"/>
    <property type="evidence" value="ECO:0007669"/>
    <property type="project" value="UniProtKB-KW"/>
</dbReference>
<dbReference type="GO" id="GO:0043204">
    <property type="term" value="C:perikaryon"/>
    <property type="evidence" value="ECO:0007669"/>
    <property type="project" value="UniProtKB-SubCell"/>
</dbReference>
<evidence type="ECO:0000259" key="12">
    <source>
        <dbReference type="PROSITE" id="PS50304"/>
    </source>
</evidence>
<dbReference type="STRING" id="94237.ENSMMOP00000007078"/>
<dbReference type="GO" id="GO:0097504">
    <property type="term" value="C:Gemini of Cajal bodies"/>
    <property type="evidence" value="ECO:0007669"/>
    <property type="project" value="UniProtKB-SubCell"/>
</dbReference>
<proteinExistence type="inferred from homology"/>
<keyword evidence="9" id="KW-0539">Nucleus</keyword>
<dbReference type="Pfam" id="PF20635">
    <property type="entry name" value="SMN_YG-box"/>
    <property type="match status" value="1"/>
</dbReference>
<evidence type="ECO:0000256" key="5">
    <source>
        <dbReference type="ARBA" id="ARBA00005371"/>
    </source>
</evidence>
<dbReference type="InterPro" id="IPR002999">
    <property type="entry name" value="Tudor"/>
</dbReference>
<dbReference type="InterPro" id="IPR010304">
    <property type="entry name" value="SMN_Tudor"/>
</dbReference>
<dbReference type="PROSITE" id="PS50304">
    <property type="entry name" value="TUDOR"/>
    <property type="match status" value="1"/>
</dbReference>
<dbReference type="Pfam" id="PF06003">
    <property type="entry name" value="SMN_Tudor"/>
    <property type="match status" value="1"/>
</dbReference>
<dbReference type="GO" id="GO:0015030">
    <property type="term" value="C:Cajal body"/>
    <property type="evidence" value="ECO:0007669"/>
    <property type="project" value="UniProtKB-SubCell"/>
</dbReference>
<dbReference type="FunFam" id="2.30.30.140:FF:000038">
    <property type="entry name" value="Survival of motor neuron-related-splicing factor 30"/>
    <property type="match status" value="1"/>
</dbReference>
<feature type="region of interest" description="Disordered" evidence="11">
    <location>
        <begin position="42"/>
        <end position="80"/>
    </location>
</feature>
<protein>
    <recommendedName>
        <fullName evidence="12">Tudor domain-containing protein</fullName>
    </recommendedName>
</protein>
<evidence type="ECO:0000256" key="10">
    <source>
        <dbReference type="ARBA" id="ARBA00034695"/>
    </source>
</evidence>
<dbReference type="Pfam" id="PF20636">
    <property type="entry name" value="SMN_G2-BD"/>
    <property type="match status" value="1"/>
</dbReference>
<dbReference type="InterPro" id="IPR049481">
    <property type="entry name" value="SMN_G2-BD"/>
</dbReference>
<dbReference type="GO" id="GO:0008380">
    <property type="term" value="P:RNA splicing"/>
    <property type="evidence" value="ECO:0007669"/>
    <property type="project" value="UniProtKB-KW"/>
</dbReference>
<dbReference type="Gene3D" id="2.30.30.140">
    <property type="match status" value="1"/>
</dbReference>
<feature type="region of interest" description="Disordered" evidence="11">
    <location>
        <begin position="134"/>
        <end position="196"/>
    </location>
</feature>
<evidence type="ECO:0000256" key="4">
    <source>
        <dbReference type="ARBA" id="ARBA00004484"/>
    </source>
</evidence>
<evidence type="ECO:0000256" key="2">
    <source>
        <dbReference type="ARBA" id="ARBA00004408"/>
    </source>
</evidence>
<dbReference type="InterPro" id="IPR047298">
    <property type="entry name" value="Tudor_SMN_eumet"/>
</dbReference>
<dbReference type="OMA" id="DETVNGM"/>
<dbReference type="GO" id="GO:0030018">
    <property type="term" value="C:Z disc"/>
    <property type="evidence" value="ECO:0007669"/>
    <property type="project" value="UniProtKB-SubCell"/>
</dbReference>
<dbReference type="CDD" id="cd22852">
    <property type="entry name" value="SMN_C"/>
    <property type="match status" value="1"/>
</dbReference>
<keyword evidence="6" id="KW-0963">Cytoplasm</keyword>
<evidence type="ECO:0000256" key="6">
    <source>
        <dbReference type="ARBA" id="ARBA00022490"/>
    </source>
</evidence>
<dbReference type="InterPro" id="IPR040424">
    <property type="entry name" value="Smn1"/>
</dbReference>
<feature type="domain" description="Tudor" evidence="12">
    <location>
        <begin position="80"/>
        <end position="140"/>
    </location>
</feature>
<dbReference type="GO" id="GO:0003723">
    <property type="term" value="F:RNA binding"/>
    <property type="evidence" value="ECO:0007669"/>
    <property type="project" value="InterPro"/>
</dbReference>
<organism evidence="13 14">
    <name type="scientific">Mola mola</name>
    <name type="common">Ocean sunfish</name>
    <name type="synonym">Tetraodon mola</name>
    <dbReference type="NCBI Taxonomy" id="94237"/>
    <lineage>
        <taxon>Eukaryota</taxon>
        <taxon>Metazoa</taxon>
        <taxon>Chordata</taxon>
        <taxon>Craniata</taxon>
        <taxon>Vertebrata</taxon>
        <taxon>Euteleostomi</taxon>
        <taxon>Actinopterygii</taxon>
        <taxon>Neopterygii</taxon>
        <taxon>Teleostei</taxon>
        <taxon>Neoteleostei</taxon>
        <taxon>Acanthomorphata</taxon>
        <taxon>Eupercaria</taxon>
        <taxon>Tetraodontiformes</taxon>
        <taxon>Molidae</taxon>
        <taxon>Mola</taxon>
    </lineage>
</organism>
<evidence type="ECO:0000256" key="8">
    <source>
        <dbReference type="ARBA" id="ARBA00023187"/>
    </source>
</evidence>
<keyword evidence="14" id="KW-1185">Reference proteome</keyword>
<dbReference type="Proteomes" id="UP000261620">
    <property type="component" value="Unplaced"/>
</dbReference>
<keyword evidence="8" id="KW-0508">mRNA splicing</keyword>
<evidence type="ECO:0000313" key="14">
    <source>
        <dbReference type="Proteomes" id="UP000261620"/>
    </source>
</evidence>
<evidence type="ECO:0000256" key="11">
    <source>
        <dbReference type="SAM" id="MobiDB-lite"/>
    </source>
</evidence>
<reference evidence="13" key="1">
    <citation type="submission" date="2025-08" db="UniProtKB">
        <authorList>
            <consortium name="Ensembl"/>
        </authorList>
    </citation>
    <scope>IDENTIFICATION</scope>
</reference>
<comment type="similarity">
    <text evidence="5">Belongs to the SMN family.</text>
</comment>
<sequence>MANGCEEVLFARGTGQSDDSDIWDDTALIKAYDKAVASFKNALKGKEEPQTSKKQQPGKKRKNNKKNDSRKRINAPPDKEWQVGDSCCAYWSEDGQLYAATISSIDEDRGTCVVVFKGYGNEEEQNLEDLLSEVSEGDEETNIKAHGTESSTEESDRSTTPNLHKQQPHSKPPKSKAQRGPPPMWASGFPGFPGFPPGSPPTQAFGIYTHSLSCLSLPQMIPPPPPMSPDMVDDEALGSMLISWYMSGYHTGFYLVCAQKRTDLWAVN</sequence>
<reference evidence="13" key="2">
    <citation type="submission" date="2025-09" db="UniProtKB">
        <authorList>
            <consortium name="Ensembl"/>
        </authorList>
    </citation>
    <scope>IDENTIFICATION</scope>
</reference>
<keyword evidence="7" id="KW-0507">mRNA processing</keyword>